<keyword evidence="2" id="KW-0520">NAD</keyword>
<name>A0A382Z0V1_9ZZZZ</name>
<dbReference type="PANTHER" id="PTHR43521:SF1">
    <property type="entry name" value="ALPHA-AMINOADIPIC SEMIALDEHYDE DEHYDROGENASE"/>
    <property type="match status" value="1"/>
</dbReference>
<evidence type="ECO:0000259" key="3">
    <source>
        <dbReference type="Pfam" id="PF00171"/>
    </source>
</evidence>
<dbReference type="AlphaFoldDB" id="A0A382Z0V1"/>
<accession>A0A382Z0V1</accession>
<dbReference type="InterPro" id="IPR015590">
    <property type="entry name" value="Aldehyde_DH_dom"/>
</dbReference>
<protein>
    <recommendedName>
        <fullName evidence="3">Aldehyde dehydrogenase domain-containing protein</fullName>
    </recommendedName>
</protein>
<dbReference type="InterPro" id="IPR044638">
    <property type="entry name" value="ALDH7A1-like"/>
</dbReference>
<dbReference type="SUPFAM" id="SSF53720">
    <property type="entry name" value="ALDH-like"/>
    <property type="match status" value="1"/>
</dbReference>
<feature type="domain" description="Aldehyde dehydrogenase" evidence="3">
    <location>
        <begin position="26"/>
        <end position="120"/>
    </location>
</feature>
<dbReference type="Pfam" id="PF00171">
    <property type="entry name" value="Aldedh"/>
    <property type="match status" value="1"/>
</dbReference>
<dbReference type="PANTHER" id="PTHR43521">
    <property type="entry name" value="ALPHA-AMINOADIPIC SEMIALDEHYDE DEHYDROGENASE"/>
    <property type="match status" value="1"/>
</dbReference>
<dbReference type="InterPro" id="IPR016161">
    <property type="entry name" value="Ald_DH/histidinol_DH"/>
</dbReference>
<evidence type="ECO:0000256" key="1">
    <source>
        <dbReference type="ARBA" id="ARBA00023002"/>
    </source>
</evidence>
<dbReference type="Gene3D" id="3.40.605.10">
    <property type="entry name" value="Aldehyde Dehydrogenase, Chain A, domain 1"/>
    <property type="match status" value="1"/>
</dbReference>
<sequence length="120" mass="13377">MFMKDLLKQCSINENNFGSCVGGMDWISTDNSGENVSYCPSNEMAIATVFEASENDYEHIVSKATSAFEEWRKVPAPIRGDLVREMGNALRDKKEVLGSLVSLEMGKIKEEGYGEVQEMI</sequence>
<dbReference type="GO" id="GO:0004029">
    <property type="term" value="F:aldehyde dehydrogenase (NAD+) activity"/>
    <property type="evidence" value="ECO:0007669"/>
    <property type="project" value="InterPro"/>
</dbReference>
<dbReference type="EMBL" id="UINC01180066">
    <property type="protein sequence ID" value="SVD89073.1"/>
    <property type="molecule type" value="Genomic_DNA"/>
</dbReference>
<proteinExistence type="predicted"/>
<dbReference type="InterPro" id="IPR016162">
    <property type="entry name" value="Ald_DH_N"/>
</dbReference>
<evidence type="ECO:0000256" key="2">
    <source>
        <dbReference type="ARBA" id="ARBA00023027"/>
    </source>
</evidence>
<reference evidence="4" key="1">
    <citation type="submission" date="2018-05" db="EMBL/GenBank/DDBJ databases">
        <authorList>
            <person name="Lanie J.A."/>
            <person name="Ng W.-L."/>
            <person name="Kazmierczak K.M."/>
            <person name="Andrzejewski T.M."/>
            <person name="Davidsen T.M."/>
            <person name="Wayne K.J."/>
            <person name="Tettelin H."/>
            <person name="Glass J.I."/>
            <person name="Rusch D."/>
            <person name="Podicherti R."/>
            <person name="Tsui H.-C.T."/>
            <person name="Winkler M.E."/>
        </authorList>
    </citation>
    <scope>NUCLEOTIDE SEQUENCE</scope>
</reference>
<keyword evidence="1" id="KW-0560">Oxidoreductase</keyword>
<organism evidence="4">
    <name type="scientific">marine metagenome</name>
    <dbReference type="NCBI Taxonomy" id="408172"/>
    <lineage>
        <taxon>unclassified sequences</taxon>
        <taxon>metagenomes</taxon>
        <taxon>ecological metagenomes</taxon>
    </lineage>
</organism>
<gene>
    <name evidence="4" type="ORF">METZ01_LOCUS441927</name>
</gene>
<evidence type="ECO:0000313" key="4">
    <source>
        <dbReference type="EMBL" id="SVD89073.1"/>
    </source>
</evidence>
<feature type="non-terminal residue" evidence="4">
    <location>
        <position position="120"/>
    </location>
</feature>